<keyword evidence="3" id="KW-1185">Reference proteome</keyword>
<name>A0AAV8D424_9POAL</name>
<keyword evidence="1" id="KW-0472">Membrane</keyword>
<keyword evidence="1" id="KW-1133">Transmembrane helix</keyword>
<protein>
    <submittedName>
        <fullName evidence="2">DNA-directed RNA polymerase subunit beta</fullName>
    </submittedName>
</protein>
<organism evidence="2 3">
    <name type="scientific">Rhynchospora pubera</name>
    <dbReference type="NCBI Taxonomy" id="906938"/>
    <lineage>
        <taxon>Eukaryota</taxon>
        <taxon>Viridiplantae</taxon>
        <taxon>Streptophyta</taxon>
        <taxon>Embryophyta</taxon>
        <taxon>Tracheophyta</taxon>
        <taxon>Spermatophyta</taxon>
        <taxon>Magnoliopsida</taxon>
        <taxon>Liliopsida</taxon>
        <taxon>Poales</taxon>
        <taxon>Cyperaceae</taxon>
        <taxon>Cyperoideae</taxon>
        <taxon>Rhynchosporeae</taxon>
        <taxon>Rhynchospora</taxon>
    </lineage>
</organism>
<dbReference type="AlphaFoldDB" id="A0AAV8D424"/>
<dbReference type="EMBL" id="JAMFTS010000004">
    <property type="protein sequence ID" value="KAJ4762171.1"/>
    <property type="molecule type" value="Genomic_DNA"/>
</dbReference>
<keyword evidence="2" id="KW-0240">DNA-directed RNA polymerase</keyword>
<evidence type="ECO:0000313" key="3">
    <source>
        <dbReference type="Proteomes" id="UP001140206"/>
    </source>
</evidence>
<dbReference type="PANTHER" id="PTHR36396">
    <property type="entry name" value="MALTASE-GLUCOAMYLASE, INTESTINAL PROTEIN"/>
    <property type="match status" value="1"/>
</dbReference>
<proteinExistence type="predicted"/>
<accession>A0AAV8D424</accession>
<gene>
    <name evidence="2" type="ORF">LUZ62_072546</name>
</gene>
<evidence type="ECO:0000256" key="1">
    <source>
        <dbReference type="SAM" id="Phobius"/>
    </source>
</evidence>
<comment type="caution">
    <text evidence="2">The sequence shown here is derived from an EMBL/GenBank/DDBJ whole genome shotgun (WGS) entry which is preliminary data.</text>
</comment>
<dbReference type="GO" id="GO:0000428">
    <property type="term" value="C:DNA-directed RNA polymerase complex"/>
    <property type="evidence" value="ECO:0007669"/>
    <property type="project" value="UniProtKB-KW"/>
</dbReference>
<keyword evidence="1" id="KW-0812">Transmembrane</keyword>
<sequence length="198" mass="22030">MGCIPSRPIFKIKLRCSSALHFSEFMSTMAESGEKEKKIPESSNLSFLEVKCRSSGKVRRFAQGTESRFALRVINSKLESGVPLALCIAAVKEGEEPVIFGPSATLVNYGDGWKLETLINNGEDDMPMKEPTSTKKELKKKNNDITVSWLVTYIGKILLVFAFMFFIAGVYSYFLVVLPDLLSSLKSYWEGSTTPMSS</sequence>
<dbReference type="Proteomes" id="UP001140206">
    <property type="component" value="Chromosome 4"/>
</dbReference>
<feature type="transmembrane region" description="Helical" evidence="1">
    <location>
        <begin position="145"/>
        <end position="174"/>
    </location>
</feature>
<reference evidence="2" key="1">
    <citation type="submission" date="2022-08" db="EMBL/GenBank/DDBJ databases">
        <authorList>
            <person name="Marques A."/>
        </authorList>
    </citation>
    <scope>NUCLEOTIDE SEQUENCE</scope>
    <source>
        <strain evidence="2">RhyPub2mFocal</strain>
        <tissue evidence="2">Leaves</tissue>
    </source>
</reference>
<keyword evidence="2" id="KW-0804">Transcription</keyword>
<evidence type="ECO:0000313" key="2">
    <source>
        <dbReference type="EMBL" id="KAJ4762171.1"/>
    </source>
</evidence>
<dbReference type="PANTHER" id="PTHR36396:SF1">
    <property type="entry name" value="MALTASE-GLUCOAMYLASE, INTESTINAL PROTEIN"/>
    <property type="match status" value="1"/>
</dbReference>